<dbReference type="PANTHER" id="PTHR31286:SF99">
    <property type="entry name" value="DUF4283 DOMAIN-CONTAINING PROTEIN"/>
    <property type="match status" value="1"/>
</dbReference>
<reference evidence="3" key="1">
    <citation type="submission" date="2022-08" db="EMBL/GenBank/DDBJ databases">
        <authorList>
            <person name="Gutierrez-Valencia J."/>
        </authorList>
    </citation>
    <scope>NUCLEOTIDE SEQUENCE</scope>
</reference>
<gene>
    <name evidence="3" type="ORF">LITE_LOCUS23421</name>
</gene>
<dbReference type="GO" id="GO:0003676">
    <property type="term" value="F:nucleic acid binding"/>
    <property type="evidence" value="ECO:0007669"/>
    <property type="project" value="InterPro"/>
</dbReference>
<evidence type="ECO:0000256" key="1">
    <source>
        <dbReference type="PROSITE-ProRule" id="PRU00047"/>
    </source>
</evidence>
<evidence type="ECO:0000259" key="2">
    <source>
        <dbReference type="PROSITE" id="PS50158"/>
    </source>
</evidence>
<dbReference type="Proteomes" id="UP001154282">
    <property type="component" value="Unassembled WGS sequence"/>
</dbReference>
<keyword evidence="1" id="KW-0479">Metal-binding</keyword>
<dbReference type="PROSITE" id="PS50158">
    <property type="entry name" value="ZF_CCHC"/>
    <property type="match status" value="1"/>
</dbReference>
<organism evidence="3 4">
    <name type="scientific">Linum tenue</name>
    <dbReference type="NCBI Taxonomy" id="586396"/>
    <lineage>
        <taxon>Eukaryota</taxon>
        <taxon>Viridiplantae</taxon>
        <taxon>Streptophyta</taxon>
        <taxon>Embryophyta</taxon>
        <taxon>Tracheophyta</taxon>
        <taxon>Spermatophyta</taxon>
        <taxon>Magnoliopsida</taxon>
        <taxon>eudicotyledons</taxon>
        <taxon>Gunneridae</taxon>
        <taxon>Pentapetalae</taxon>
        <taxon>rosids</taxon>
        <taxon>fabids</taxon>
        <taxon>Malpighiales</taxon>
        <taxon>Linaceae</taxon>
        <taxon>Linum</taxon>
    </lineage>
</organism>
<name>A0AAV0LG14_9ROSI</name>
<keyword evidence="4" id="KW-1185">Reference proteome</keyword>
<dbReference type="PANTHER" id="PTHR31286">
    <property type="entry name" value="GLYCINE-RICH CELL WALL STRUCTURAL PROTEIN 1.8-LIKE"/>
    <property type="match status" value="1"/>
</dbReference>
<dbReference type="InterPro" id="IPR040256">
    <property type="entry name" value="At4g02000-like"/>
</dbReference>
<proteinExistence type="predicted"/>
<feature type="domain" description="CCHC-type" evidence="2">
    <location>
        <begin position="38"/>
        <end position="53"/>
    </location>
</feature>
<evidence type="ECO:0000313" key="4">
    <source>
        <dbReference type="Proteomes" id="UP001154282"/>
    </source>
</evidence>
<accession>A0AAV0LG14</accession>
<dbReference type="EMBL" id="CAMGYJ010000006">
    <property type="protein sequence ID" value="CAI0432374.1"/>
    <property type="molecule type" value="Genomic_DNA"/>
</dbReference>
<comment type="caution">
    <text evidence="3">The sequence shown here is derived from an EMBL/GenBank/DDBJ whole genome shotgun (WGS) entry which is preliminary data.</text>
</comment>
<keyword evidence="1" id="KW-0862">Zinc</keyword>
<dbReference type="InterPro" id="IPR036875">
    <property type="entry name" value="Znf_CCHC_sf"/>
</dbReference>
<sequence length="87" mass="10161">MQYARVCVEVDLTKPVLDSYRNEGKKYYIEYESLHNICMECGKYGHAKASCPRSFDLLHQQLRRSHLALSIYRLCLPLHLNRSLESG</sequence>
<dbReference type="GO" id="GO:0008270">
    <property type="term" value="F:zinc ion binding"/>
    <property type="evidence" value="ECO:0007669"/>
    <property type="project" value="UniProtKB-KW"/>
</dbReference>
<dbReference type="AlphaFoldDB" id="A0AAV0LG14"/>
<protein>
    <recommendedName>
        <fullName evidence="2">CCHC-type domain-containing protein</fullName>
    </recommendedName>
</protein>
<dbReference type="InterPro" id="IPR001878">
    <property type="entry name" value="Znf_CCHC"/>
</dbReference>
<keyword evidence="1" id="KW-0863">Zinc-finger</keyword>
<evidence type="ECO:0000313" key="3">
    <source>
        <dbReference type="EMBL" id="CAI0432374.1"/>
    </source>
</evidence>
<dbReference type="SUPFAM" id="SSF57756">
    <property type="entry name" value="Retrovirus zinc finger-like domains"/>
    <property type="match status" value="1"/>
</dbReference>